<proteinExistence type="predicted"/>
<protein>
    <submittedName>
        <fullName evidence="2">Uncharacterized protein</fullName>
    </submittedName>
</protein>
<sequence length="412" mass="46554">MPASSLEDIIAKLHLCKDAPHYMTDKINAIADKALEEMTKEAGDFLHYDLDDEKHTVEEVKAIIDIFPGSLSVINLDPGFGDILPVYQAVYRSRAVSFIPLLAKEGSRLGVGSEGSRGGLLENESNVVLALTGLYYSSRHDEKCKQVLEQLRDLDLLKKEDITNFHLLEHFLGDECAQRFEVLAALDPDSLITARCFINGGPLLYHQELTENTFEMILKAGMEHFPENLGCLFRKFKGKTACQNAFDIIGTDEAMRVICRCIPPGENHPILHMAVEADPHLEDTLMNYYRDEAFIRDATGRTLSQVQFHYTLRKGNIPFSTTASVFVKATDDHIEAKDPRSGLYPFMLAASKNRSDLDAVNYLLRRCPKVLVDIKNTDTGKHRAEGLCGQRRRKKQRQSPRLRRHTMGQYEL</sequence>
<organism evidence="2">
    <name type="scientific">Chaetoceros debilis</name>
    <dbReference type="NCBI Taxonomy" id="122233"/>
    <lineage>
        <taxon>Eukaryota</taxon>
        <taxon>Sar</taxon>
        <taxon>Stramenopiles</taxon>
        <taxon>Ochrophyta</taxon>
        <taxon>Bacillariophyta</taxon>
        <taxon>Coscinodiscophyceae</taxon>
        <taxon>Chaetocerotophycidae</taxon>
        <taxon>Chaetocerotales</taxon>
        <taxon>Chaetocerotaceae</taxon>
        <taxon>Chaetoceros</taxon>
    </lineage>
</organism>
<feature type="region of interest" description="Disordered" evidence="1">
    <location>
        <begin position="381"/>
        <end position="412"/>
    </location>
</feature>
<dbReference type="EMBL" id="HBIO01029002">
    <property type="protein sequence ID" value="CAE0477383.1"/>
    <property type="molecule type" value="Transcribed_RNA"/>
</dbReference>
<feature type="compositionally biased region" description="Basic residues" evidence="1">
    <location>
        <begin position="390"/>
        <end position="406"/>
    </location>
</feature>
<evidence type="ECO:0000313" key="2">
    <source>
        <dbReference type="EMBL" id="CAE0477383.1"/>
    </source>
</evidence>
<evidence type="ECO:0000256" key="1">
    <source>
        <dbReference type="SAM" id="MobiDB-lite"/>
    </source>
</evidence>
<gene>
    <name evidence="2" type="ORF">CDEB00056_LOCUS22236</name>
</gene>
<name>A0A7S3QH51_9STRA</name>
<accession>A0A7S3QH51</accession>
<reference evidence="2" key="1">
    <citation type="submission" date="2021-01" db="EMBL/GenBank/DDBJ databases">
        <authorList>
            <person name="Corre E."/>
            <person name="Pelletier E."/>
            <person name="Niang G."/>
            <person name="Scheremetjew M."/>
            <person name="Finn R."/>
            <person name="Kale V."/>
            <person name="Holt S."/>
            <person name="Cochrane G."/>
            <person name="Meng A."/>
            <person name="Brown T."/>
            <person name="Cohen L."/>
        </authorList>
    </citation>
    <scope>NUCLEOTIDE SEQUENCE</scope>
    <source>
        <strain evidence="2">MM31A-1</strain>
    </source>
</reference>
<dbReference type="AlphaFoldDB" id="A0A7S3QH51"/>